<evidence type="ECO:0000313" key="1">
    <source>
        <dbReference type="EMBL" id="RFM25280.1"/>
    </source>
</evidence>
<sequence>MHHATETYHVEKRFYTKNCISDFIAQKTLTRIMQISASLKHDVWHGLTESGSYEWWYFDALDDEHVYSFVAIWYSGFPFSPYYLQQYFKSQRSRSAFSANPLEHVAFSFNLYEHGREIINFIKEGDSSLFSASRNEPYVRFEHNEFRFDETRQTYVLNLHFEMPSRRKKVRATLEFKVRPLQGHKQLSRYSSSTHIHSWVLASPSNDVSGELEIYDSRVRRTIHFKGKGYHDHNYGRAPMHTDIKHWYWGRAHSDDLDLVYYIITYKHTWQEPFSFLLLTQSDRVLTVTNHLKTVEHECSKGLFLPSYGKRFSLTNSRVTFHIEHLNALDTGPFYLRFNSKFSLLREDGTSVEMMGISESLHPQNLNSVFVRHLIKSKIWRVGKLSVMYTLYNFFAQLLDFGTKKIGLVVPEAIGEK</sequence>
<dbReference type="InterPro" id="IPR023374">
    <property type="entry name" value="AttH-like_dom_sf"/>
</dbReference>
<dbReference type="AlphaFoldDB" id="A0A395M3F7"/>
<dbReference type="SUPFAM" id="SSF159245">
    <property type="entry name" value="AttH-like"/>
    <property type="match status" value="1"/>
</dbReference>
<evidence type="ECO:0000313" key="2">
    <source>
        <dbReference type="Proteomes" id="UP000266389"/>
    </source>
</evidence>
<organism evidence="1 2">
    <name type="scientific">Candidatus Thermochlorobacter aerophilus</name>
    <dbReference type="NCBI Taxonomy" id="1868324"/>
    <lineage>
        <taxon>Bacteria</taxon>
        <taxon>Pseudomonadati</taxon>
        <taxon>Chlorobiota</taxon>
        <taxon>Chlorobiia</taxon>
        <taxon>Chlorobiales</taxon>
        <taxon>Candidatus Thermochlorobacteriaceae</taxon>
        <taxon>Candidatus Thermochlorobacter</taxon>
    </lineage>
</organism>
<dbReference type="EMBL" id="PHFL01000007">
    <property type="protein sequence ID" value="RFM25280.1"/>
    <property type="molecule type" value="Genomic_DNA"/>
</dbReference>
<dbReference type="Proteomes" id="UP000266389">
    <property type="component" value="Unassembled WGS sequence"/>
</dbReference>
<protein>
    <submittedName>
        <fullName evidence="1">Carotenoid 1,2-hydratase</fullName>
    </submittedName>
</protein>
<accession>A0A395M3F7</accession>
<dbReference type="Gene3D" id="2.40.370.10">
    <property type="entry name" value="AttH-like domain"/>
    <property type="match status" value="1"/>
</dbReference>
<gene>
    <name evidence="1" type="ORF">D0433_01265</name>
</gene>
<name>A0A395M3F7_9BACT</name>
<proteinExistence type="predicted"/>
<reference evidence="1 2" key="1">
    <citation type="journal article" date="2011" name="ISME J.">
        <title>Community ecology of hot spring cyanobacterial mats: predominant populations and their functional potential.</title>
        <authorList>
            <person name="Klatt C.G."/>
            <person name="Wood J.M."/>
            <person name="Rusch D.B."/>
            <person name="Bateson M.M."/>
            <person name="Hamamura N."/>
            <person name="Heidelberg J.F."/>
            <person name="Grossman A.R."/>
            <person name="Bhaya D."/>
            <person name="Cohan F.M."/>
            <person name="Kuhl M."/>
            <person name="Bryant D.A."/>
            <person name="Ward D.M."/>
        </authorList>
    </citation>
    <scope>NUCLEOTIDE SEQUENCE [LARGE SCALE GENOMIC DNA]</scope>
    <source>
        <strain evidence="1">OS</strain>
    </source>
</reference>
<comment type="caution">
    <text evidence="1">The sequence shown here is derived from an EMBL/GenBank/DDBJ whole genome shotgun (WGS) entry which is preliminary data.</text>
</comment>
<dbReference type="CDD" id="cd21471">
    <property type="entry name" value="CrtC-like"/>
    <property type="match status" value="1"/>
</dbReference>